<gene>
    <name evidence="1" type="ORF">QFC24_001539</name>
</gene>
<protein>
    <submittedName>
        <fullName evidence="1">Uncharacterized protein</fullName>
    </submittedName>
</protein>
<comment type="caution">
    <text evidence="1">The sequence shown here is derived from an EMBL/GenBank/DDBJ whole genome shotgun (WGS) entry which is preliminary data.</text>
</comment>
<keyword evidence="2" id="KW-1185">Reference proteome</keyword>
<organism evidence="1 2">
    <name type="scientific">Naganishia onofrii</name>
    <dbReference type="NCBI Taxonomy" id="1851511"/>
    <lineage>
        <taxon>Eukaryota</taxon>
        <taxon>Fungi</taxon>
        <taxon>Dikarya</taxon>
        <taxon>Basidiomycota</taxon>
        <taxon>Agaricomycotina</taxon>
        <taxon>Tremellomycetes</taxon>
        <taxon>Filobasidiales</taxon>
        <taxon>Filobasidiaceae</taxon>
        <taxon>Naganishia</taxon>
    </lineage>
</organism>
<name>A0ACC2XV03_9TREE</name>
<proteinExistence type="predicted"/>
<accession>A0ACC2XV03</accession>
<dbReference type="EMBL" id="JASBWV010000004">
    <property type="protein sequence ID" value="KAJ9126512.1"/>
    <property type="molecule type" value="Genomic_DNA"/>
</dbReference>
<dbReference type="Proteomes" id="UP001234202">
    <property type="component" value="Unassembled WGS sequence"/>
</dbReference>
<sequence length="1135" mass="125235">MAATKILSPRKVSALGREQHSTRARSYLLPQNLPTKPTDDDLNALEQYLFRVSGSTETLHQGLAKAYLPFVLRKASTPVTHQETFEAPIHIPLPSHSVGEAEAQRLASSAHLAAFPGFENYPPSKKRVGHNPTLDTGEDQHSGGRRSHLPLPLPFPFFFQDDIPGANNLPDTNAGTAPSLAPPLHIFAPNPAPLSNRPTTASASKQRVPDVDKVSVSPSHSFSRIASQRQKTVTPKHGDNPKLNDVRPPAAAAGTKHHVNEHVEQGIASQKKEMALLDWARGVSGPLHHHHDHQQQRTTTSHPLQSQQQRPTAENAESVVMSPGSRMGGTNVDDAGGRSSASSSTTTEDNQQYFTGEPTAAAQFSTGQSFVGVASQQHQQTDYNPNYLHPESYPFPLQQQQQPGLTPSASASQYGWQSPAITERLPRDDEVSLMERLTVGGTTLGGLTTAGGVPFSNMSRMRSALEHDLEAGRRQAEQARHDATSSITHLQSEIRTLQARIIAEHVSRSSLEKDVADKAEQAREYRSELASAVRALRRAKEETKKLNEERRKGVRLYEETRERLVKYHEALKVQEARDAGREEGRLEAFHEIERWMTAPPIPIEPLGNIPPMILNPEEQNRGMRPTGHDANQEERRFAPQQGQRPAPPNRQYASDSSPEEQLRVRGQGINNPQFVRADSDQDPRLRGSHRHQEQSSRAPGYYPHQDGYQGEPSQQQRPSPGQGPGFVPLRQTPPAHPDTLTPQNAADAYLDRVQHDPRLQGMLAGAPARSFPMTSTNVGPTPHGSAGQQFLSRRPSSTINPLDKPLPLPQETQHRSRTVFQPGMSILDTFLFQRLFMHDSSRTASEFGTVTHPGRHTSGPSFVSQNGMTPRSRLAVGLRNEDDLSMIDERDERSVAQERSPPNVPQDLDFDPAAQAPPNRANVRVARSMQSLPSWKPKPKLVMPKRLGGAGTDIQDMSEVDDDRLRAMYARDNMVHNATSMPPDADVRRHGKSMSMFMPPDRLQSPGREERLHAANVRARQKAHTDIGGSFEPNQMPFLSTRSRADLEDEAAPRALPPVSVIDFALTVPLPASRAATVIEDGYPLRPTVETIVDREAPHHGHPTGILKQPSPVSGFDSRGRRKTSTFVTIESVPR</sequence>
<reference evidence="1" key="1">
    <citation type="submission" date="2023-04" db="EMBL/GenBank/DDBJ databases">
        <title>Draft Genome sequencing of Naganishia species isolated from polar environments using Oxford Nanopore Technology.</title>
        <authorList>
            <person name="Leo P."/>
            <person name="Venkateswaran K."/>
        </authorList>
    </citation>
    <scope>NUCLEOTIDE SEQUENCE</scope>
    <source>
        <strain evidence="1">DBVPG 5303</strain>
    </source>
</reference>
<evidence type="ECO:0000313" key="1">
    <source>
        <dbReference type="EMBL" id="KAJ9126512.1"/>
    </source>
</evidence>
<evidence type="ECO:0000313" key="2">
    <source>
        <dbReference type="Proteomes" id="UP001234202"/>
    </source>
</evidence>